<dbReference type="EMBL" id="HBFP01001647">
    <property type="protein sequence ID" value="CAD8816807.1"/>
    <property type="molecule type" value="Transcribed_RNA"/>
</dbReference>
<dbReference type="PANTHER" id="PTHR46706">
    <property type="entry name" value="PROTEIN QUA-1-RELATED"/>
    <property type="match status" value="1"/>
</dbReference>
<protein>
    <recommendedName>
        <fullName evidence="2">Hint domain-containing protein</fullName>
    </recommendedName>
</protein>
<reference evidence="3" key="1">
    <citation type="submission" date="2021-01" db="EMBL/GenBank/DDBJ databases">
        <authorList>
            <person name="Corre E."/>
            <person name="Pelletier E."/>
            <person name="Niang G."/>
            <person name="Scheremetjew M."/>
            <person name="Finn R."/>
            <person name="Kale V."/>
            <person name="Holt S."/>
            <person name="Cochrane G."/>
            <person name="Meng A."/>
            <person name="Brown T."/>
            <person name="Cohen L."/>
        </authorList>
    </citation>
    <scope>NUCLEOTIDE SEQUENCE</scope>
    <source>
        <strain evidence="3">CCMP3278</strain>
    </source>
</reference>
<dbReference type="CDD" id="cd00081">
    <property type="entry name" value="Hint"/>
    <property type="match status" value="1"/>
</dbReference>
<dbReference type="GO" id="GO:0016539">
    <property type="term" value="P:intein-mediated protein splicing"/>
    <property type="evidence" value="ECO:0007669"/>
    <property type="project" value="InterPro"/>
</dbReference>
<dbReference type="InterPro" id="IPR001767">
    <property type="entry name" value="Hedgehog_Hint"/>
</dbReference>
<dbReference type="InterPro" id="IPR036844">
    <property type="entry name" value="Hint_dom_sf"/>
</dbReference>
<dbReference type="SUPFAM" id="SSF51294">
    <property type="entry name" value="Hedgehog/intein (Hint) domain"/>
    <property type="match status" value="1"/>
</dbReference>
<dbReference type="InterPro" id="IPR003587">
    <property type="entry name" value="Hint_dom_N"/>
</dbReference>
<evidence type="ECO:0000313" key="3">
    <source>
        <dbReference type="EMBL" id="CAD8816807.1"/>
    </source>
</evidence>
<evidence type="ECO:0000256" key="1">
    <source>
        <dbReference type="SAM" id="SignalP"/>
    </source>
</evidence>
<dbReference type="GO" id="GO:0016540">
    <property type="term" value="P:protein autoprocessing"/>
    <property type="evidence" value="ECO:0007669"/>
    <property type="project" value="InterPro"/>
</dbReference>
<dbReference type="SMART" id="SM00306">
    <property type="entry name" value="HintN"/>
    <property type="match status" value="1"/>
</dbReference>
<dbReference type="Gene3D" id="2.170.16.10">
    <property type="entry name" value="Hedgehog/Intein (Hint) domain"/>
    <property type="match status" value="1"/>
</dbReference>
<proteinExistence type="predicted"/>
<gene>
    <name evidence="3" type="ORF">TOLI1172_LOCUS1195</name>
</gene>
<organism evidence="3">
    <name type="scientific">Timspurckia oligopyrenoides</name>
    <dbReference type="NCBI Taxonomy" id="708627"/>
    <lineage>
        <taxon>Eukaryota</taxon>
        <taxon>Rhodophyta</taxon>
        <taxon>Bangiophyceae</taxon>
        <taxon>Porphyridiales</taxon>
        <taxon>Porphyridiaceae</taxon>
        <taxon>Timspurckia</taxon>
    </lineage>
</organism>
<dbReference type="InterPro" id="IPR006141">
    <property type="entry name" value="Intein_N"/>
</dbReference>
<feature type="domain" description="Hint" evidence="2">
    <location>
        <begin position="216"/>
        <end position="312"/>
    </location>
</feature>
<dbReference type="Pfam" id="PF01079">
    <property type="entry name" value="Hint"/>
    <property type="match status" value="1"/>
</dbReference>
<accession>A0A7S0ZBP6</accession>
<sequence>MEFKLFLSIIVIVLKCASGDAVDLSSINGIYKTNDTYSVGVNQSILCSDEIWLASSRNSIPLSSKLLQSLDGSSTQLTAELIVVEADGELDFCSGGYYEIDSSQNFTYHQTISNISVETFAESGFFGRMPVGTNITCGYRRMLSSIELPGIFLFLERGVVQLSDLNTGVVNTYGISEKTAAFIGEMQFLGELKQEQICLHTYDRPLIPEEDNGGTAACFPSNAMVKMVDGSEKRMSELKIGDSVKTRNGVDEVFMFTHKVESRLAEFIQLKVDKNRFIRLSTTHLIVLDNNGKNVLVAADDVKVGDFLMFMHEERRMERVQVIEKLIVKDIGVFHPHTLNGELIVNGFVVSSYSTLLTPSVCNVLVLPAKLLYLVFNTRNSVVNSMLSVFNTDQAPFLHCLLAFINKLARISASESS</sequence>
<feature type="chain" id="PRO_5030928241" description="Hint domain-containing protein" evidence="1">
    <location>
        <begin position="22"/>
        <end position="417"/>
    </location>
</feature>
<keyword evidence="1" id="KW-0732">Signal</keyword>
<dbReference type="PANTHER" id="PTHR46706:SF12">
    <property type="entry name" value="PROTEIN QUA-1-RELATED"/>
    <property type="match status" value="1"/>
</dbReference>
<dbReference type="PROSITE" id="PS50817">
    <property type="entry name" value="INTEIN_N_TER"/>
    <property type="match status" value="1"/>
</dbReference>
<evidence type="ECO:0000259" key="2">
    <source>
        <dbReference type="SMART" id="SM00306"/>
    </source>
</evidence>
<dbReference type="AlphaFoldDB" id="A0A7S0ZBP6"/>
<dbReference type="InterPro" id="IPR052140">
    <property type="entry name" value="Dev_Signal_Hedgehog-like"/>
</dbReference>
<feature type="signal peptide" evidence="1">
    <location>
        <begin position="1"/>
        <end position="21"/>
    </location>
</feature>
<name>A0A7S0ZBP6_9RHOD</name>